<dbReference type="STRING" id="1121409.SAMN02745124_00901"/>
<protein>
    <submittedName>
        <fullName evidence="1">Uncharacterized protein</fullName>
    </submittedName>
</protein>
<name>A0A1M5TTB5_9BACT</name>
<dbReference type="RefSeq" id="WP_073373622.1">
    <property type="nucleotide sequence ID" value="NZ_FQXS01000003.1"/>
</dbReference>
<accession>A0A1M5TTB5</accession>
<sequence>MVENKHTEGWVWVIVHDQADSGHYLGLHSEENDIDFIPAFISREAADDCYLNLPRQKGHKYEIQAVHIDELTADAKKNGFTVAFVDSNGKIVDRHGETV</sequence>
<evidence type="ECO:0000313" key="1">
    <source>
        <dbReference type="EMBL" id="SHH53921.1"/>
    </source>
</evidence>
<gene>
    <name evidence="1" type="ORF">SAMN02745124_00901</name>
</gene>
<evidence type="ECO:0000313" key="2">
    <source>
        <dbReference type="Proteomes" id="UP000184139"/>
    </source>
</evidence>
<dbReference type="InterPro" id="IPR021503">
    <property type="entry name" value="DUF3110"/>
</dbReference>
<keyword evidence="2" id="KW-1185">Reference proteome</keyword>
<dbReference type="Proteomes" id="UP000184139">
    <property type="component" value="Unassembled WGS sequence"/>
</dbReference>
<dbReference type="EMBL" id="FQXS01000003">
    <property type="protein sequence ID" value="SHH53921.1"/>
    <property type="molecule type" value="Genomic_DNA"/>
</dbReference>
<dbReference type="AlphaFoldDB" id="A0A1M5TTB5"/>
<proteinExistence type="predicted"/>
<dbReference type="Pfam" id="PF11360">
    <property type="entry name" value="DUF3110"/>
    <property type="match status" value="1"/>
</dbReference>
<organism evidence="1 2">
    <name type="scientific">Desulfofustis glycolicus DSM 9705</name>
    <dbReference type="NCBI Taxonomy" id="1121409"/>
    <lineage>
        <taxon>Bacteria</taxon>
        <taxon>Pseudomonadati</taxon>
        <taxon>Thermodesulfobacteriota</taxon>
        <taxon>Desulfobulbia</taxon>
        <taxon>Desulfobulbales</taxon>
        <taxon>Desulfocapsaceae</taxon>
        <taxon>Desulfofustis</taxon>
    </lineage>
</organism>
<reference evidence="1 2" key="1">
    <citation type="submission" date="2016-11" db="EMBL/GenBank/DDBJ databases">
        <authorList>
            <person name="Jaros S."/>
            <person name="Januszkiewicz K."/>
            <person name="Wedrychowicz H."/>
        </authorList>
    </citation>
    <scope>NUCLEOTIDE SEQUENCE [LARGE SCALE GENOMIC DNA]</scope>
    <source>
        <strain evidence="1 2">DSM 9705</strain>
    </source>
</reference>
<dbReference type="OrthoDB" id="5421502at2"/>